<sequence>MKVSECRLTLRSIPIEFNLTGFNQITLIPAAIDGDDFRGDFRRTLTTPFPPLNLVTVCSVAPYLLSGKSQAATSTLVGQRTVFVVPVSRTLLLSPFHISAAQTSHRPLRTPRSSLFLSDLSRRLLLTLTAFHISGERKTRLNNYSVKDYSEMFPLWDDEVEDTKADNIVKAIFSGGWIWDQTHWPVVGTRLWTSVKVQYKKVKTSKRERCSSPTESEEESPRKKARLSPGLKAEIEVWLTGINSNMVEGLVRCERLLDIQGRMLQSLAKKMGDLEKIVRGGGKEDRTNAGSSGDIPEDDNGDIPEDDKEEKDEDDPKSEESKAKESIAEESRAEESRAEEATPKKGRPKRGQAKKGSPKAVEASPKQSRPKRGQAPKAIVSENGGIEQSVVVLEKEQSSIDYGLVKKLKQLRKLKAARILARAKSDRLRRLAATQQSPFQGNSTVKSIIANQPKRGQGYYPFTPVDRKKLSVLIDWLQLDPNWRKKVPGSSSNWYYRLLTPKTWLENTSENGGIEQSVVVLEKEQSSIDYGLVKKLKQLRKLKAARILARAKSDRLRRLAATQQSPFQGNSTVKSIIANQPKRGQGYYPFAPVDRKKLYFLIDWLQLDLNWRKKVPGSSSNWYYRLLTPKTWLENTHMDAGINLLRLRYTKHPEWFRLDRICPVDTVFTQMWSAKYQEFLDSSANLDSSGKQLPAGSLDYYTGEEPAYYRSDKTWMLEIDDIYVPLFIKEDHWVACRISIPRRHIVIWDNFVDHSDDEEIAGAVKPIAHMLPYMLHMLSRGEDRELYTVDFTGRSNRDTKECTKW</sequence>
<feature type="compositionally biased region" description="Acidic residues" evidence="4">
    <location>
        <begin position="295"/>
        <end position="317"/>
    </location>
</feature>
<dbReference type="Proteomes" id="UP000886595">
    <property type="component" value="Unassembled WGS sequence"/>
</dbReference>
<keyword evidence="2" id="KW-0645">Protease</keyword>
<proteinExistence type="inferred from homology"/>
<feature type="compositionally biased region" description="Basic residues" evidence="4">
    <location>
        <begin position="344"/>
        <end position="357"/>
    </location>
</feature>
<name>A0A8X7VJB6_BRACI</name>
<feature type="region of interest" description="Disordered" evidence="4">
    <location>
        <begin position="278"/>
        <end position="381"/>
    </location>
</feature>
<evidence type="ECO:0000313" key="7">
    <source>
        <dbReference type="Proteomes" id="UP000886595"/>
    </source>
</evidence>
<dbReference type="Gene3D" id="3.40.395.10">
    <property type="entry name" value="Adenoviral Proteinase, Chain A"/>
    <property type="match status" value="1"/>
</dbReference>
<dbReference type="SUPFAM" id="SSF54001">
    <property type="entry name" value="Cysteine proteinases"/>
    <property type="match status" value="1"/>
</dbReference>
<dbReference type="GO" id="GO:0008234">
    <property type="term" value="F:cysteine-type peptidase activity"/>
    <property type="evidence" value="ECO:0007669"/>
    <property type="project" value="InterPro"/>
</dbReference>
<gene>
    <name evidence="6" type="ORF">Bca52824_023844</name>
</gene>
<comment type="caution">
    <text evidence="6">The sequence shown here is derived from an EMBL/GenBank/DDBJ whole genome shotgun (WGS) entry which is preliminary data.</text>
</comment>
<protein>
    <recommendedName>
        <fullName evidence="5">Ubiquitin-like protease family profile domain-containing protein</fullName>
    </recommendedName>
</protein>
<dbReference type="AlphaFoldDB" id="A0A8X7VJB6"/>
<feature type="region of interest" description="Disordered" evidence="4">
    <location>
        <begin position="204"/>
        <end position="227"/>
    </location>
</feature>
<dbReference type="Pfam" id="PF02902">
    <property type="entry name" value="Peptidase_C48"/>
    <property type="match status" value="1"/>
</dbReference>
<evidence type="ECO:0000259" key="5">
    <source>
        <dbReference type="PROSITE" id="PS50600"/>
    </source>
</evidence>
<accession>A0A8X7VJB6</accession>
<dbReference type="PROSITE" id="PS50600">
    <property type="entry name" value="ULP_PROTEASE"/>
    <property type="match status" value="1"/>
</dbReference>
<keyword evidence="7" id="KW-1185">Reference proteome</keyword>
<reference evidence="6 7" key="1">
    <citation type="submission" date="2020-02" db="EMBL/GenBank/DDBJ databases">
        <authorList>
            <person name="Ma Q."/>
            <person name="Huang Y."/>
            <person name="Song X."/>
            <person name="Pei D."/>
        </authorList>
    </citation>
    <scope>NUCLEOTIDE SEQUENCE [LARGE SCALE GENOMIC DNA]</scope>
    <source>
        <strain evidence="6">Sxm20200214</strain>
        <tissue evidence="6">Leaf</tissue>
    </source>
</reference>
<evidence type="ECO:0000256" key="2">
    <source>
        <dbReference type="ARBA" id="ARBA00022670"/>
    </source>
</evidence>
<feature type="domain" description="Ubiquitin-like protease family profile" evidence="5">
    <location>
        <begin position="617"/>
        <end position="805"/>
    </location>
</feature>
<evidence type="ECO:0000313" key="6">
    <source>
        <dbReference type="EMBL" id="KAG2312287.1"/>
    </source>
</evidence>
<dbReference type="EMBL" id="JAAMPC010000005">
    <property type="protein sequence ID" value="KAG2312287.1"/>
    <property type="molecule type" value="Genomic_DNA"/>
</dbReference>
<dbReference type="GO" id="GO:0006508">
    <property type="term" value="P:proteolysis"/>
    <property type="evidence" value="ECO:0007669"/>
    <property type="project" value="UniProtKB-KW"/>
</dbReference>
<feature type="compositionally biased region" description="Basic and acidic residues" evidence="4">
    <location>
        <begin position="318"/>
        <end position="343"/>
    </location>
</feature>
<organism evidence="6 7">
    <name type="scientific">Brassica carinata</name>
    <name type="common">Ethiopian mustard</name>
    <name type="synonym">Abyssinian cabbage</name>
    <dbReference type="NCBI Taxonomy" id="52824"/>
    <lineage>
        <taxon>Eukaryota</taxon>
        <taxon>Viridiplantae</taxon>
        <taxon>Streptophyta</taxon>
        <taxon>Embryophyta</taxon>
        <taxon>Tracheophyta</taxon>
        <taxon>Spermatophyta</taxon>
        <taxon>Magnoliopsida</taxon>
        <taxon>eudicotyledons</taxon>
        <taxon>Gunneridae</taxon>
        <taxon>Pentapetalae</taxon>
        <taxon>rosids</taxon>
        <taxon>malvids</taxon>
        <taxon>Brassicales</taxon>
        <taxon>Brassicaceae</taxon>
        <taxon>Brassiceae</taxon>
        <taxon>Brassica</taxon>
    </lineage>
</organism>
<dbReference type="InterPro" id="IPR003653">
    <property type="entry name" value="Peptidase_C48_C"/>
</dbReference>
<evidence type="ECO:0000256" key="4">
    <source>
        <dbReference type="SAM" id="MobiDB-lite"/>
    </source>
</evidence>
<dbReference type="InterPro" id="IPR038765">
    <property type="entry name" value="Papain-like_cys_pep_sf"/>
</dbReference>
<feature type="compositionally biased region" description="Basic and acidic residues" evidence="4">
    <location>
        <begin position="278"/>
        <end position="287"/>
    </location>
</feature>
<keyword evidence="3" id="KW-0378">Hydrolase</keyword>
<evidence type="ECO:0000256" key="3">
    <source>
        <dbReference type="ARBA" id="ARBA00022801"/>
    </source>
</evidence>
<dbReference type="OrthoDB" id="1107842at2759"/>
<comment type="similarity">
    <text evidence="1">Belongs to the peptidase C48 family.</text>
</comment>
<evidence type="ECO:0000256" key="1">
    <source>
        <dbReference type="ARBA" id="ARBA00005234"/>
    </source>
</evidence>